<evidence type="ECO:0000256" key="4">
    <source>
        <dbReference type="ARBA" id="ARBA00023136"/>
    </source>
</evidence>
<dbReference type="InterPro" id="IPR011547">
    <property type="entry name" value="SLC26A/SulP_dom"/>
</dbReference>
<reference evidence="7" key="1">
    <citation type="submission" date="2020-02" db="EMBL/GenBank/DDBJ databases">
        <authorList>
            <person name="Meier V. D."/>
        </authorList>
    </citation>
    <scope>NUCLEOTIDE SEQUENCE</scope>
    <source>
        <strain evidence="7">AVDCRST_MAG38</strain>
    </source>
</reference>
<dbReference type="Pfam" id="PF01740">
    <property type="entry name" value="STAS"/>
    <property type="match status" value="1"/>
</dbReference>
<proteinExistence type="predicted"/>
<feature type="transmembrane region" description="Helical" evidence="5">
    <location>
        <begin position="166"/>
        <end position="184"/>
    </location>
</feature>
<dbReference type="AlphaFoldDB" id="A0A6J4RUC3"/>
<organism evidence="7">
    <name type="scientific">uncultured Solirubrobacteraceae bacterium</name>
    <dbReference type="NCBI Taxonomy" id="1162706"/>
    <lineage>
        <taxon>Bacteria</taxon>
        <taxon>Bacillati</taxon>
        <taxon>Actinomycetota</taxon>
        <taxon>Thermoleophilia</taxon>
        <taxon>Solirubrobacterales</taxon>
        <taxon>Solirubrobacteraceae</taxon>
        <taxon>environmental samples</taxon>
    </lineage>
</organism>
<dbReference type="GO" id="GO:0055085">
    <property type="term" value="P:transmembrane transport"/>
    <property type="evidence" value="ECO:0007669"/>
    <property type="project" value="InterPro"/>
</dbReference>
<feature type="domain" description="STAS" evidence="6">
    <location>
        <begin position="405"/>
        <end position="506"/>
    </location>
</feature>
<keyword evidence="4 5" id="KW-0472">Membrane</keyword>
<dbReference type="GO" id="GO:0016020">
    <property type="term" value="C:membrane"/>
    <property type="evidence" value="ECO:0007669"/>
    <property type="project" value="UniProtKB-SubCell"/>
</dbReference>
<feature type="transmembrane region" description="Helical" evidence="5">
    <location>
        <begin position="124"/>
        <end position="146"/>
    </location>
</feature>
<feature type="transmembrane region" description="Helical" evidence="5">
    <location>
        <begin position="238"/>
        <end position="257"/>
    </location>
</feature>
<dbReference type="PROSITE" id="PS50801">
    <property type="entry name" value="STAS"/>
    <property type="match status" value="1"/>
</dbReference>
<feature type="transmembrane region" description="Helical" evidence="5">
    <location>
        <begin position="94"/>
        <end position="117"/>
    </location>
</feature>
<keyword evidence="3 5" id="KW-1133">Transmembrane helix</keyword>
<dbReference type="Pfam" id="PF00916">
    <property type="entry name" value="Sulfate_transp"/>
    <property type="match status" value="1"/>
</dbReference>
<gene>
    <name evidence="7" type="ORF">AVDCRST_MAG38-1914</name>
</gene>
<evidence type="ECO:0000256" key="3">
    <source>
        <dbReference type="ARBA" id="ARBA00022989"/>
    </source>
</evidence>
<evidence type="ECO:0000259" key="6">
    <source>
        <dbReference type="PROSITE" id="PS50801"/>
    </source>
</evidence>
<dbReference type="SUPFAM" id="SSF52091">
    <property type="entry name" value="SpoIIaa-like"/>
    <property type="match status" value="1"/>
</dbReference>
<dbReference type="PANTHER" id="PTHR11814">
    <property type="entry name" value="SULFATE TRANSPORTER"/>
    <property type="match status" value="1"/>
</dbReference>
<evidence type="ECO:0000256" key="2">
    <source>
        <dbReference type="ARBA" id="ARBA00022692"/>
    </source>
</evidence>
<dbReference type="Gene3D" id="3.30.750.24">
    <property type="entry name" value="STAS domain"/>
    <property type="match status" value="1"/>
</dbReference>
<dbReference type="CDD" id="cd07042">
    <property type="entry name" value="STAS_SulP_like_sulfate_transporter"/>
    <property type="match status" value="1"/>
</dbReference>
<evidence type="ECO:0000256" key="1">
    <source>
        <dbReference type="ARBA" id="ARBA00004141"/>
    </source>
</evidence>
<feature type="transmembrane region" description="Helical" evidence="5">
    <location>
        <begin position="310"/>
        <end position="331"/>
    </location>
</feature>
<sequence>MAGLSLRRPARGDVIAGISVALVLIPQSLAYAELAGMPPERGLYAATIALIVAAPLASSPYLQTGPVALTSVLTFSALSALAEPRGTEYVELGLLLALVVGVIRLGVGLLRAGALAYLMSRPMLLGFVPAAATFIAASQLPAATGAPAPAGEVLTRAAWTLAHPGAWQAPAVVLAVFTLVTVFAARRAHPLFPGVLVAVAVAGAASLLLGYDGARIGALDVGLPPITAALPWSSTLDLLLPGAIIALVGFAEPAAIARSFASRDRAHWDSNREFVSQGAASVAAAFTGGFPVGGSFSRSSLNRLVGARTAWSGAITGVAVLALLPATFLLAPVPTAVLAAIVIVAVVPLMTLFPVAALWRDSRPATLIAVGTFAATLTMAPHIERGVLVGIGLSVVVHLWRELHIDVDAWEEDGTLHLRPQGVLWFAAVQAFEDALLAALARHPRADAVLIHLDGLGRLDITAATTLRDLIDQTRSAGIGVGIADVRPRDRRLVDGIILRAAGPPL</sequence>
<dbReference type="InterPro" id="IPR002645">
    <property type="entry name" value="STAS_dom"/>
</dbReference>
<feature type="transmembrane region" description="Helical" evidence="5">
    <location>
        <begin position="191"/>
        <end position="211"/>
    </location>
</feature>
<dbReference type="InterPro" id="IPR036513">
    <property type="entry name" value="STAS_dom_sf"/>
</dbReference>
<feature type="transmembrane region" description="Helical" evidence="5">
    <location>
        <begin position="42"/>
        <end position="58"/>
    </location>
</feature>
<keyword evidence="2 5" id="KW-0812">Transmembrane</keyword>
<dbReference type="EMBL" id="CADCVJ010000158">
    <property type="protein sequence ID" value="CAA9479357.1"/>
    <property type="molecule type" value="Genomic_DNA"/>
</dbReference>
<feature type="transmembrane region" description="Helical" evidence="5">
    <location>
        <begin position="337"/>
        <end position="359"/>
    </location>
</feature>
<dbReference type="InterPro" id="IPR001902">
    <property type="entry name" value="SLC26A/SulP_fam"/>
</dbReference>
<accession>A0A6J4RUC3</accession>
<protein>
    <submittedName>
        <fullName evidence="7">Sulfate permease</fullName>
    </submittedName>
</protein>
<name>A0A6J4RUC3_9ACTN</name>
<evidence type="ECO:0000256" key="5">
    <source>
        <dbReference type="SAM" id="Phobius"/>
    </source>
</evidence>
<comment type="subcellular location">
    <subcellularLocation>
        <location evidence="1">Membrane</location>
        <topology evidence="1">Multi-pass membrane protein</topology>
    </subcellularLocation>
</comment>
<evidence type="ECO:0000313" key="7">
    <source>
        <dbReference type="EMBL" id="CAA9479357.1"/>
    </source>
</evidence>